<evidence type="ECO:0000313" key="14">
    <source>
        <dbReference type="Proteomes" id="UP000594873"/>
    </source>
</evidence>
<evidence type="ECO:0000256" key="8">
    <source>
        <dbReference type="ARBA" id="ARBA00023315"/>
    </source>
</evidence>
<dbReference type="Gene3D" id="3.30.559.10">
    <property type="entry name" value="Chloramphenicol acetyltransferase-like domain"/>
    <property type="match status" value="1"/>
</dbReference>
<dbReference type="InterPro" id="IPR003016">
    <property type="entry name" value="2-oxoA_DH_lipoyl-BS"/>
</dbReference>
<dbReference type="CDD" id="cd06849">
    <property type="entry name" value="lipoyl_domain"/>
    <property type="match status" value="1"/>
</dbReference>
<comment type="similarity">
    <text evidence="4 10">Belongs to the 2-oxoacid dehydrogenase family.</text>
</comment>
<comment type="cofactor">
    <cofactor evidence="1 10">
        <name>(R)-lipoate</name>
        <dbReference type="ChEBI" id="CHEBI:83088"/>
    </cofactor>
</comment>
<comment type="pathway">
    <text evidence="3">Amino-acid degradation; L-lysine degradation via saccharopine pathway; glutaryl-CoA from L-lysine: step 6/6.</text>
</comment>
<dbReference type="InterPro" id="IPR004167">
    <property type="entry name" value="PSBD"/>
</dbReference>
<evidence type="ECO:0000256" key="4">
    <source>
        <dbReference type="ARBA" id="ARBA00007317"/>
    </source>
</evidence>
<dbReference type="Proteomes" id="UP000594873">
    <property type="component" value="Chromosome"/>
</dbReference>
<dbReference type="EMBL" id="CP065592">
    <property type="protein sequence ID" value="QPQ56143.1"/>
    <property type="molecule type" value="Genomic_DNA"/>
</dbReference>
<dbReference type="RefSeq" id="WP_200973003.1">
    <property type="nucleotide sequence ID" value="NZ_CP065592.1"/>
</dbReference>
<comment type="function">
    <text evidence="2">E2 component of the 2-oxoglutarate dehydrogenase (OGDH) complex which catalyzes the second step in the conversion of 2-oxoglutarate to succinyl-CoA and CO(2).</text>
</comment>
<dbReference type="PANTHER" id="PTHR43178">
    <property type="entry name" value="DIHYDROLIPOAMIDE ACETYLTRANSFERASE COMPONENT OF PYRUVATE DEHYDROGENASE COMPLEX"/>
    <property type="match status" value="1"/>
</dbReference>
<dbReference type="InterPro" id="IPR036625">
    <property type="entry name" value="E3-bd_dom_sf"/>
</dbReference>
<accession>A0A7T2GLM7</accession>
<dbReference type="PROSITE" id="PS50968">
    <property type="entry name" value="BIOTINYL_LIPOYL"/>
    <property type="match status" value="1"/>
</dbReference>
<dbReference type="PROSITE" id="PS51826">
    <property type="entry name" value="PSBD"/>
    <property type="match status" value="1"/>
</dbReference>
<evidence type="ECO:0000256" key="5">
    <source>
        <dbReference type="ARBA" id="ARBA00011666"/>
    </source>
</evidence>
<evidence type="ECO:0000259" key="12">
    <source>
        <dbReference type="PROSITE" id="PS51826"/>
    </source>
</evidence>
<dbReference type="PROSITE" id="PS00189">
    <property type="entry name" value="LIPOYL"/>
    <property type="match status" value="1"/>
</dbReference>
<evidence type="ECO:0000256" key="3">
    <source>
        <dbReference type="ARBA" id="ARBA00005145"/>
    </source>
</evidence>
<gene>
    <name evidence="13" type="ORF">IC614_06155</name>
</gene>
<sequence length="435" mass="47281">MARFEFKLPDIGEGIAEAEIVAWHIKVGDTVKEDQQIADMMTDKATVEMEAPVSGKVVSLAGEVGDQIAIGSVLVVFETEGEVAAPPEAERSDTVALGDGLIEPTPQIEEAIPSTQETFVPSEVEGRVTQTEQRASTALATNENGAEDKKAHVLASPAVRQRARDLGIDLSQVRTASDRIRHADLDAYLLYNGGSVSARGSAPREDEQIKVVGLRRKIAENMQEAKRRIPHFTYVEEYDVTALEQTRAMMNADRGGNPKLTMLPFLITAMSRTLADYPQINARYDDEANVITRSGAVHMGMATQTDQGLSVAVIRNAESRDLWGLAAEIKRLADAARAGKATREELSGSTITISSLGPMGGVVSTPVINRPEVAIIAVNKVEEKPAVIDGELEIRKRMNLSISCDHRVVDGWDAASFMQDLKKLIENPLKLLSMR</sequence>
<protein>
    <recommendedName>
        <fullName evidence="10">Dihydrolipoamide acetyltransferase component of pyruvate dehydrogenase complex</fullName>
        <ecNumber evidence="10">2.3.1.-</ecNumber>
    </recommendedName>
</protein>
<dbReference type="InterPro" id="IPR001078">
    <property type="entry name" value="2-oxoacid_DH_actylTfrase"/>
</dbReference>
<dbReference type="AlphaFoldDB" id="A0A7T2GLM7"/>
<dbReference type="KEGG" id="sflv:IC614_06155"/>
<reference evidence="13 14" key="1">
    <citation type="submission" date="2020-11" db="EMBL/GenBank/DDBJ databases">
        <title>Genome seq and assembly of Sphingosinicella sp.</title>
        <authorList>
            <person name="Chhetri G."/>
        </authorList>
    </citation>
    <scope>NUCLEOTIDE SEQUENCE [LARGE SCALE GENOMIC DNA]</scope>
    <source>
        <strain evidence="13 14">UDD2</strain>
    </source>
</reference>
<evidence type="ECO:0000256" key="2">
    <source>
        <dbReference type="ARBA" id="ARBA00004052"/>
    </source>
</evidence>
<dbReference type="EC" id="2.3.1.-" evidence="10"/>
<dbReference type="GO" id="GO:0004149">
    <property type="term" value="F:dihydrolipoyllysine-residue succinyltransferase activity"/>
    <property type="evidence" value="ECO:0007669"/>
    <property type="project" value="UniProtKB-EC"/>
</dbReference>
<dbReference type="Pfam" id="PF00364">
    <property type="entry name" value="Biotin_lipoyl"/>
    <property type="match status" value="1"/>
</dbReference>
<organism evidence="13 14">
    <name type="scientific">Allosphingosinicella flava</name>
    <dbReference type="NCBI Taxonomy" id="2771430"/>
    <lineage>
        <taxon>Bacteria</taxon>
        <taxon>Pseudomonadati</taxon>
        <taxon>Pseudomonadota</taxon>
        <taxon>Alphaproteobacteria</taxon>
        <taxon>Sphingomonadales</taxon>
        <taxon>Sphingomonadaceae</taxon>
        <taxon>Allosphingosinicella</taxon>
    </lineage>
</organism>
<keyword evidence="7 10" id="KW-0450">Lipoyl</keyword>
<comment type="subunit">
    <text evidence="5">Forms a 24-polypeptide structural core with octahedral symmetry. Part of the 2-oxoglutarate dehydrogenase (OGDH) complex composed of E1 (2-oxoglutarate dehydrogenase), E2 (dihydrolipoamide succinyltransferase) and E3 (dihydrolipoamide dehydrogenase); the complex contains multiple copies of the three enzymatic components (E1, E2 and E3).</text>
</comment>
<evidence type="ECO:0000259" key="11">
    <source>
        <dbReference type="PROSITE" id="PS50968"/>
    </source>
</evidence>
<evidence type="ECO:0000256" key="1">
    <source>
        <dbReference type="ARBA" id="ARBA00001938"/>
    </source>
</evidence>
<keyword evidence="8 10" id="KW-0012">Acyltransferase</keyword>
<proteinExistence type="inferred from homology"/>
<evidence type="ECO:0000256" key="7">
    <source>
        <dbReference type="ARBA" id="ARBA00022823"/>
    </source>
</evidence>
<dbReference type="Pfam" id="PF00198">
    <property type="entry name" value="2-oxoacid_dh"/>
    <property type="match status" value="1"/>
</dbReference>
<feature type="domain" description="Lipoyl-binding" evidence="11">
    <location>
        <begin position="3"/>
        <end position="78"/>
    </location>
</feature>
<dbReference type="InterPro" id="IPR023213">
    <property type="entry name" value="CAT-like_dom_sf"/>
</dbReference>
<feature type="domain" description="Peripheral subunit-binding (PSBD)" evidence="12">
    <location>
        <begin position="154"/>
        <end position="189"/>
    </location>
</feature>
<dbReference type="GO" id="GO:0005737">
    <property type="term" value="C:cytoplasm"/>
    <property type="evidence" value="ECO:0007669"/>
    <property type="project" value="TreeGrafter"/>
</dbReference>
<evidence type="ECO:0000256" key="10">
    <source>
        <dbReference type="RuleBase" id="RU003423"/>
    </source>
</evidence>
<dbReference type="SUPFAM" id="SSF51230">
    <property type="entry name" value="Single hybrid motif"/>
    <property type="match status" value="1"/>
</dbReference>
<name>A0A7T2GLM7_9SPHN</name>
<dbReference type="GO" id="GO:0016407">
    <property type="term" value="F:acetyltransferase activity"/>
    <property type="evidence" value="ECO:0007669"/>
    <property type="project" value="TreeGrafter"/>
</dbReference>
<dbReference type="Gene3D" id="4.10.320.10">
    <property type="entry name" value="E3-binding domain"/>
    <property type="match status" value="1"/>
</dbReference>
<dbReference type="InterPro" id="IPR000089">
    <property type="entry name" value="Biotin_lipoyl"/>
</dbReference>
<dbReference type="InterPro" id="IPR011053">
    <property type="entry name" value="Single_hybrid_motif"/>
</dbReference>
<dbReference type="Pfam" id="PF02817">
    <property type="entry name" value="E3_binding"/>
    <property type="match status" value="1"/>
</dbReference>
<comment type="catalytic activity">
    <reaction evidence="9">
        <text>N(6)-[(R)-dihydrolipoyl]-L-lysyl-[protein] + succinyl-CoA = N(6)-[(R)-S(8)-succinyldihydrolipoyl]-L-lysyl-[protein] + CoA</text>
        <dbReference type="Rhea" id="RHEA:15213"/>
        <dbReference type="Rhea" id="RHEA-COMP:10475"/>
        <dbReference type="Rhea" id="RHEA-COMP:20092"/>
        <dbReference type="ChEBI" id="CHEBI:57287"/>
        <dbReference type="ChEBI" id="CHEBI:57292"/>
        <dbReference type="ChEBI" id="CHEBI:83100"/>
        <dbReference type="ChEBI" id="CHEBI:83120"/>
        <dbReference type="EC" id="2.3.1.61"/>
    </reaction>
</comment>
<evidence type="ECO:0000256" key="6">
    <source>
        <dbReference type="ARBA" id="ARBA00022679"/>
    </source>
</evidence>
<dbReference type="PANTHER" id="PTHR43178:SF5">
    <property type="entry name" value="LIPOAMIDE ACYLTRANSFERASE COMPONENT OF BRANCHED-CHAIN ALPHA-KETO ACID DEHYDROGENASE COMPLEX, MITOCHONDRIAL"/>
    <property type="match status" value="1"/>
</dbReference>
<dbReference type="FunFam" id="3.30.559.10:FF:000007">
    <property type="entry name" value="Dihydrolipoamide acetyltransferase component of pyruvate dehydrogenase complex"/>
    <property type="match status" value="1"/>
</dbReference>
<keyword evidence="14" id="KW-1185">Reference proteome</keyword>
<keyword evidence="6 10" id="KW-0808">Transferase</keyword>
<dbReference type="Gene3D" id="2.40.50.100">
    <property type="match status" value="1"/>
</dbReference>
<dbReference type="SUPFAM" id="SSF52777">
    <property type="entry name" value="CoA-dependent acyltransferases"/>
    <property type="match status" value="1"/>
</dbReference>
<evidence type="ECO:0000256" key="9">
    <source>
        <dbReference type="ARBA" id="ARBA00052761"/>
    </source>
</evidence>
<evidence type="ECO:0000313" key="13">
    <source>
        <dbReference type="EMBL" id="QPQ56143.1"/>
    </source>
</evidence>
<dbReference type="InterPro" id="IPR050743">
    <property type="entry name" value="2-oxoacid_DH_E2_comp"/>
</dbReference>
<dbReference type="GO" id="GO:0031405">
    <property type="term" value="F:lipoic acid binding"/>
    <property type="evidence" value="ECO:0007669"/>
    <property type="project" value="TreeGrafter"/>
</dbReference>